<feature type="region of interest" description="Disordered" evidence="1">
    <location>
        <begin position="1084"/>
        <end position="1108"/>
    </location>
</feature>
<feature type="chain" id="PRO_5008088918" description="BACON domain-containing protein" evidence="2">
    <location>
        <begin position="37"/>
        <end position="1133"/>
    </location>
</feature>
<dbReference type="STRING" id="1184151.AW736_17335"/>
<dbReference type="Proteomes" id="UP000078486">
    <property type="component" value="Unassembled WGS sequence"/>
</dbReference>
<keyword evidence="6" id="KW-1185">Reference proteome</keyword>
<feature type="signal peptide" evidence="2">
    <location>
        <begin position="1"/>
        <end position="36"/>
    </location>
</feature>
<dbReference type="InterPro" id="IPR024361">
    <property type="entry name" value="BACON"/>
</dbReference>
<dbReference type="CDD" id="cd14948">
    <property type="entry name" value="BACON"/>
    <property type="match status" value="2"/>
</dbReference>
<dbReference type="EMBL" id="LRRQ01000119">
    <property type="protein sequence ID" value="OAM88787.1"/>
    <property type="molecule type" value="Genomic_DNA"/>
</dbReference>
<accession>A0A178IHW6</accession>
<dbReference type="RefSeq" id="WP_068771542.1">
    <property type="nucleotide sequence ID" value="NZ_CP109796.1"/>
</dbReference>
<reference evidence="5 6" key="1">
    <citation type="submission" date="2016-01" db="EMBL/GenBank/DDBJ databases">
        <title>High potential of lignocellulose degradation of a new Verrucomicrobia species.</title>
        <authorList>
            <person name="Wang Y."/>
            <person name="Shi Y."/>
            <person name="Qiu Z."/>
            <person name="Liu S."/>
            <person name="Yang H."/>
        </authorList>
    </citation>
    <scope>NUCLEOTIDE SEQUENCE [LARGE SCALE GENOMIC DNA]</scope>
    <source>
        <strain evidence="5 6">TSB47</strain>
    </source>
</reference>
<evidence type="ECO:0000259" key="3">
    <source>
        <dbReference type="Pfam" id="PF13004"/>
    </source>
</evidence>
<protein>
    <recommendedName>
        <fullName evidence="3 4">BACON domain-containing protein</fullName>
    </recommendedName>
</protein>
<evidence type="ECO:0000256" key="1">
    <source>
        <dbReference type="SAM" id="MobiDB-lite"/>
    </source>
</evidence>
<comment type="caution">
    <text evidence="5">The sequence shown here is derived from an EMBL/GenBank/DDBJ whole genome shotgun (WGS) entry which is preliminary data.</text>
</comment>
<dbReference type="SUPFAM" id="SSF55486">
    <property type="entry name" value="Metalloproteases ('zincins'), catalytic domain"/>
    <property type="match status" value="1"/>
</dbReference>
<feature type="domain" description="BACON" evidence="3">
    <location>
        <begin position="798"/>
        <end position="853"/>
    </location>
</feature>
<dbReference type="InterPro" id="IPR013783">
    <property type="entry name" value="Ig-like_fold"/>
</dbReference>
<evidence type="ECO:0000313" key="6">
    <source>
        <dbReference type="Proteomes" id="UP000078486"/>
    </source>
</evidence>
<sequence length="1133" mass="117191">MNKSIRKPIRRKILTFAASVLLATAALLLFRSPAKNTPPSPAAPTADVPAGAAGETAAGQVAAVDAVSAPDPAAPLSPKVRATFEKIPDGRFREEVLALAPAARTRVLRQLAARPVPAADYASLRVTPEGMLYYACVFPAAPTVASGTTPASAITPADDPSLLQSFSPSVFSTPAAAPVPISQPPVRHSRPGSRNILFLDFSGMEIRDTLWNTSAGGTGVRPLIRAKPFSLDSDTTTFSDTEQQAILLIWERVAEDFAPFDVDVTTEKPAEFIRTTGHALVTHSKDNDNRDMPGVAGGAAGIAFLDCFGEINYAEKVVNAFDTLPAASPALIYHDKLSNNSASIAYAVSHELGHNLGLHHDGPGSVIVTGGDGEDVYGYYGGHGSGATSWAPIMGNGYSRSVTQWSKGEYYSANNHEDDLAFIESKLGYREETADTSPALADALVPAADGRLGASGVLLRAGDAHLYSVNLGSAAATSSTLNPFRPADGSTANAGNTDLRLEILDASGIIVAADNPANAANATLTHTLVPGQWLLRVTSTGYGTPLAGQPTGYTDYGSIGQYTLVTNLVPSAPALPDALAASATAPRLLWHTTTASAMPWFGQAGITHDGLHAAQSGSIPAGAASILATILEGPGILGFWWKTSAASGDTLALTLTDLGSDTTSGGASGTLSYGGINTGTLTLSGSGGLGGSGTLVTGSTGGGASGTTSIPFLAASAPQLLAEISGQTNWTYHTATLTTLGAHLLEWTYLKDAATPSVAYLDQVSWAPAQTILAPIPAVRDVTSGTGQFTLAIETNTVWAAATDAPWLALAPASGTGVAILTVTHDANPMSLARRATVAITAGGLVRTTAVTQSFTIPLATALDNALTWQTGGDGDWFGQKTTMHDGAHAARSGLIRGDQQSWLQTTVSGTGLLRFWWKVSSEEEEPDAFDGMRFYIDDQEQARISGEMDWAPREFPLTTPGAHTLKWQYEKDYYLSVGTDAAWLDQVTWQTTPASLAITPSEVDVRATAGQFSIMVTSDVSWNATSGVPWLTVTPASGAGNATLTATYSANSVPAARVATLTVTAVGETRFCEVTQASASGISTVSTGSATGDTNNPGTTPGADSGGGGAASLWSLAALALLFGIRSRRKLE</sequence>
<gene>
    <name evidence="5" type="ORF">AW736_17335</name>
</gene>
<proteinExistence type="predicted"/>
<feature type="domain" description="BACON" evidence="4">
    <location>
        <begin position="997"/>
        <end position="1079"/>
    </location>
</feature>
<feature type="compositionally biased region" description="Low complexity" evidence="1">
    <location>
        <begin position="1092"/>
        <end position="1104"/>
    </location>
</feature>
<evidence type="ECO:0000313" key="5">
    <source>
        <dbReference type="EMBL" id="OAM88787.1"/>
    </source>
</evidence>
<evidence type="ECO:0000256" key="2">
    <source>
        <dbReference type="SAM" id="SignalP"/>
    </source>
</evidence>
<dbReference type="OrthoDB" id="186544at2"/>
<evidence type="ECO:0000259" key="4">
    <source>
        <dbReference type="Pfam" id="PF19190"/>
    </source>
</evidence>
<dbReference type="AlphaFoldDB" id="A0A178IHW6"/>
<dbReference type="Pfam" id="PF13004">
    <property type="entry name" value="BACON"/>
    <property type="match status" value="1"/>
</dbReference>
<organism evidence="5 6">
    <name type="scientific">Termitidicoccus mucosus</name>
    <dbReference type="NCBI Taxonomy" id="1184151"/>
    <lineage>
        <taxon>Bacteria</taxon>
        <taxon>Pseudomonadati</taxon>
        <taxon>Verrucomicrobiota</taxon>
        <taxon>Opitutia</taxon>
        <taxon>Opitutales</taxon>
        <taxon>Opitutaceae</taxon>
        <taxon>Termitidicoccus</taxon>
    </lineage>
</organism>
<name>A0A178IHW6_9BACT</name>
<keyword evidence="2" id="KW-0732">Signal</keyword>
<dbReference type="Pfam" id="PF19190">
    <property type="entry name" value="BACON_2"/>
    <property type="match status" value="1"/>
</dbReference>
<dbReference type="Gene3D" id="2.60.40.10">
    <property type="entry name" value="Immunoglobulins"/>
    <property type="match status" value="2"/>
</dbReference>